<dbReference type="EMBL" id="JAEUBF010001473">
    <property type="protein sequence ID" value="KAH3664432.1"/>
    <property type="molecule type" value="Genomic_DNA"/>
</dbReference>
<protein>
    <submittedName>
        <fullName evidence="3">Uncharacterized protein</fullName>
    </submittedName>
</protein>
<keyword evidence="1" id="KW-0175">Coiled coil</keyword>
<dbReference type="OrthoDB" id="10659617at2759"/>
<dbReference type="Proteomes" id="UP000769528">
    <property type="component" value="Unassembled WGS sequence"/>
</dbReference>
<feature type="compositionally biased region" description="Low complexity" evidence="2">
    <location>
        <begin position="64"/>
        <end position="77"/>
    </location>
</feature>
<keyword evidence="4" id="KW-1185">Reference proteome</keyword>
<feature type="region of interest" description="Disordered" evidence="2">
    <location>
        <begin position="132"/>
        <end position="159"/>
    </location>
</feature>
<feature type="compositionally biased region" description="Polar residues" evidence="2">
    <location>
        <begin position="150"/>
        <end position="159"/>
    </location>
</feature>
<feature type="coiled-coil region" evidence="1">
    <location>
        <begin position="99"/>
        <end position="126"/>
    </location>
</feature>
<reference evidence="3" key="1">
    <citation type="journal article" date="2021" name="Open Biol.">
        <title>Shared evolutionary footprints suggest mitochondrial oxidative damage underlies multiple complex I losses in fungi.</title>
        <authorList>
            <person name="Schikora-Tamarit M.A."/>
            <person name="Marcet-Houben M."/>
            <person name="Nosek J."/>
            <person name="Gabaldon T."/>
        </authorList>
    </citation>
    <scope>NUCLEOTIDE SEQUENCE</scope>
    <source>
        <strain evidence="3">CBS6341</strain>
    </source>
</reference>
<evidence type="ECO:0000313" key="3">
    <source>
        <dbReference type="EMBL" id="KAH3664432.1"/>
    </source>
</evidence>
<evidence type="ECO:0000256" key="1">
    <source>
        <dbReference type="SAM" id="Coils"/>
    </source>
</evidence>
<sequence>MFRNNNSSSNSLGSRQYNDSSFGYVSENHDYMRTSLNILNTGHQKKKTVNQQKFHEYNEKKQYQHQQEQYQQYQQQQPRKSMTYQHGNASHNSLTSQNQRFYQQQYQEQQQVLHQYQQQQQKLHAQQQLHVQQQQQFSQQQKFLPPDSPQHYNNSRFSLSTTDSLSAVDKDELIERLMTENSGLHKLLEDNELELQKLFVENENLRSMRSPEESLMSDEYIKDSDSAPTELSSSVSLDPKIGDYKFSETSVHDDEFDKTLEFVAEKEEEPELELKDDIEQRQIQNSIPTSPKQQSKLMPEELISDLIQTIKSLRLTNNLLNEENTIITNKLTQNKKILKKLSTYSESVKIKKGFNIRSINIDT</sequence>
<evidence type="ECO:0000313" key="4">
    <source>
        <dbReference type="Proteomes" id="UP000769528"/>
    </source>
</evidence>
<name>A0A9P8P3A6_9ASCO</name>
<accession>A0A9P8P3A6</accession>
<feature type="compositionally biased region" description="Low complexity" evidence="2">
    <location>
        <begin position="132"/>
        <end position="141"/>
    </location>
</feature>
<gene>
    <name evidence="3" type="ORF">WICMUC_005817</name>
</gene>
<dbReference type="AlphaFoldDB" id="A0A9P8P3A6"/>
<feature type="compositionally biased region" description="Polar residues" evidence="2">
    <location>
        <begin position="78"/>
        <end position="92"/>
    </location>
</feature>
<evidence type="ECO:0000256" key="2">
    <source>
        <dbReference type="SAM" id="MobiDB-lite"/>
    </source>
</evidence>
<comment type="caution">
    <text evidence="3">The sequence shown here is derived from an EMBL/GenBank/DDBJ whole genome shotgun (WGS) entry which is preliminary data.</text>
</comment>
<proteinExistence type="predicted"/>
<reference evidence="3" key="2">
    <citation type="submission" date="2021-01" db="EMBL/GenBank/DDBJ databases">
        <authorList>
            <person name="Schikora-Tamarit M.A."/>
        </authorList>
    </citation>
    <scope>NUCLEOTIDE SEQUENCE</scope>
    <source>
        <strain evidence="3">CBS6341</strain>
    </source>
</reference>
<feature type="region of interest" description="Disordered" evidence="2">
    <location>
        <begin position="60"/>
        <end position="92"/>
    </location>
</feature>
<organism evidence="3 4">
    <name type="scientific">Wickerhamomyces mucosus</name>
    <dbReference type="NCBI Taxonomy" id="1378264"/>
    <lineage>
        <taxon>Eukaryota</taxon>
        <taxon>Fungi</taxon>
        <taxon>Dikarya</taxon>
        <taxon>Ascomycota</taxon>
        <taxon>Saccharomycotina</taxon>
        <taxon>Saccharomycetes</taxon>
        <taxon>Phaffomycetales</taxon>
        <taxon>Wickerhamomycetaceae</taxon>
        <taxon>Wickerhamomyces</taxon>
    </lineage>
</organism>